<evidence type="ECO:0000256" key="1">
    <source>
        <dbReference type="PROSITE-ProRule" id="PRU00047"/>
    </source>
</evidence>
<feature type="non-terminal residue" evidence="4">
    <location>
        <position position="229"/>
    </location>
</feature>
<reference evidence="4" key="1">
    <citation type="journal article" date="2021" name="Cell">
        <title>Tracing the genetic footprints of vertebrate landing in non-teleost ray-finned fishes.</title>
        <authorList>
            <person name="Bi X."/>
            <person name="Wang K."/>
            <person name="Yang L."/>
            <person name="Pan H."/>
            <person name="Jiang H."/>
            <person name="Wei Q."/>
            <person name="Fang M."/>
            <person name="Yu H."/>
            <person name="Zhu C."/>
            <person name="Cai Y."/>
            <person name="He Y."/>
            <person name="Gan X."/>
            <person name="Zeng H."/>
            <person name="Yu D."/>
            <person name="Zhu Y."/>
            <person name="Jiang H."/>
            <person name="Qiu Q."/>
            <person name="Yang H."/>
            <person name="Zhang Y.E."/>
            <person name="Wang W."/>
            <person name="Zhu M."/>
            <person name="He S."/>
            <person name="Zhang G."/>
        </authorList>
    </citation>
    <scope>NUCLEOTIDE SEQUENCE</scope>
    <source>
        <strain evidence="4">Allg_001</strain>
    </source>
</reference>
<evidence type="ECO:0000313" key="5">
    <source>
        <dbReference type="Proteomes" id="UP000736164"/>
    </source>
</evidence>
<keyword evidence="1" id="KW-0479">Metal-binding</keyword>
<dbReference type="Proteomes" id="UP000736164">
    <property type="component" value="Unassembled WGS sequence"/>
</dbReference>
<dbReference type="PANTHER" id="PTHR46486">
    <property type="entry name" value="CCHC-TYPE DOMAIN-CONTAINING PROTEIN"/>
    <property type="match status" value="1"/>
</dbReference>
<gene>
    <name evidence="4" type="primary">Zcchc3_76</name>
    <name evidence="4" type="ORF">GTO95_0001520</name>
</gene>
<name>A0A8J7TDC5_ATRSP</name>
<feature type="domain" description="CCHC-type" evidence="3">
    <location>
        <begin position="171"/>
        <end position="185"/>
    </location>
</feature>
<dbReference type="SUPFAM" id="SSF56672">
    <property type="entry name" value="DNA/RNA polymerases"/>
    <property type="match status" value="1"/>
</dbReference>
<keyword evidence="1" id="KW-0862">Zinc</keyword>
<feature type="region of interest" description="Disordered" evidence="2">
    <location>
        <begin position="196"/>
        <end position="229"/>
    </location>
</feature>
<feature type="non-terminal residue" evidence="4">
    <location>
        <position position="1"/>
    </location>
</feature>
<dbReference type="GO" id="GO:0008270">
    <property type="term" value="F:zinc ion binding"/>
    <property type="evidence" value="ECO:0007669"/>
    <property type="project" value="UniProtKB-KW"/>
</dbReference>
<dbReference type="SMART" id="SM00343">
    <property type="entry name" value="ZnF_C2HC"/>
    <property type="match status" value="2"/>
</dbReference>
<accession>A0A8J7TDC5</accession>
<feature type="compositionally biased region" description="Basic and acidic residues" evidence="2">
    <location>
        <begin position="209"/>
        <end position="220"/>
    </location>
</feature>
<dbReference type="AlphaFoldDB" id="A0A8J7TDC5"/>
<comment type="caution">
    <text evidence="4">The sequence shown here is derived from an EMBL/GenBank/DDBJ whole genome shotgun (WGS) entry which is preliminary data.</text>
</comment>
<dbReference type="Gene3D" id="4.10.60.10">
    <property type="entry name" value="Zinc finger, CCHC-type"/>
    <property type="match status" value="1"/>
</dbReference>
<feature type="compositionally biased region" description="Polar residues" evidence="2">
    <location>
        <begin position="196"/>
        <end position="205"/>
    </location>
</feature>
<dbReference type="GO" id="GO:0003676">
    <property type="term" value="F:nucleic acid binding"/>
    <property type="evidence" value="ECO:0007669"/>
    <property type="project" value="InterPro"/>
</dbReference>
<protein>
    <submittedName>
        <fullName evidence="4">ZCHC3 protein</fullName>
    </submittedName>
</protein>
<dbReference type="EMBL" id="JAAWVO010044358">
    <property type="protein sequence ID" value="MBN3319354.1"/>
    <property type="molecule type" value="Genomic_DNA"/>
</dbReference>
<evidence type="ECO:0000313" key="4">
    <source>
        <dbReference type="EMBL" id="MBN3319354.1"/>
    </source>
</evidence>
<keyword evidence="5" id="KW-1185">Reference proteome</keyword>
<proteinExistence type="predicted"/>
<dbReference type="InterPro" id="IPR057811">
    <property type="entry name" value="RBD_ZCCHC3_2nd"/>
</dbReference>
<dbReference type="PANTHER" id="PTHR46486:SF1">
    <property type="entry name" value="CCHC-TYPE DOMAIN-CONTAINING PROTEIN"/>
    <property type="match status" value="1"/>
</dbReference>
<dbReference type="InterPro" id="IPR036875">
    <property type="entry name" value="Znf_CCHC_sf"/>
</dbReference>
<organism evidence="4 5">
    <name type="scientific">Atractosteus spatula</name>
    <name type="common">Alligator gar</name>
    <name type="synonym">Lepisosteus spatula</name>
    <dbReference type="NCBI Taxonomy" id="7917"/>
    <lineage>
        <taxon>Eukaryota</taxon>
        <taxon>Metazoa</taxon>
        <taxon>Chordata</taxon>
        <taxon>Craniata</taxon>
        <taxon>Vertebrata</taxon>
        <taxon>Euteleostomi</taxon>
        <taxon>Actinopterygii</taxon>
        <taxon>Neopterygii</taxon>
        <taxon>Holostei</taxon>
        <taxon>Semionotiformes</taxon>
        <taxon>Lepisosteidae</taxon>
        <taxon>Atractosteus</taxon>
    </lineage>
</organism>
<keyword evidence="1" id="KW-0863">Zinc-finger</keyword>
<sequence>MVIIDRYPLSNTESVALEKYIQESLKARIIHPSTSPACSSFFFVKEVLKLLIKNSLLIKLEKCIFHISPQLISRFWKEFCLLPHNSLITSATGLSPFQCSLGYQHLLLPDSTLYSDLFLREDPEGVEGFQHPPAHFTIGANRGYLYYPRMPYYCKKCRKSGHKENTCDIVRCHNCNMEGHTAKNCQAAKVSKPSFTQVEKGSQLKQVARQKEEGENRELTPQRPHHQPR</sequence>
<evidence type="ECO:0000259" key="3">
    <source>
        <dbReference type="PROSITE" id="PS50158"/>
    </source>
</evidence>
<dbReference type="Pfam" id="PF23058">
    <property type="entry name" value="RBD_ZCCHC3_2nd"/>
    <property type="match status" value="1"/>
</dbReference>
<evidence type="ECO:0000256" key="2">
    <source>
        <dbReference type="SAM" id="MobiDB-lite"/>
    </source>
</evidence>
<dbReference type="InterPro" id="IPR001878">
    <property type="entry name" value="Znf_CCHC"/>
</dbReference>
<dbReference type="PROSITE" id="PS50158">
    <property type="entry name" value="ZF_CCHC"/>
    <property type="match status" value="1"/>
</dbReference>
<dbReference type="Gene3D" id="3.10.10.10">
    <property type="entry name" value="HIV Type 1 Reverse Transcriptase, subunit A, domain 1"/>
    <property type="match status" value="1"/>
</dbReference>
<dbReference type="SUPFAM" id="SSF57756">
    <property type="entry name" value="Retrovirus zinc finger-like domains"/>
    <property type="match status" value="1"/>
</dbReference>
<dbReference type="InterPro" id="IPR043502">
    <property type="entry name" value="DNA/RNA_pol_sf"/>
</dbReference>